<keyword evidence="1" id="KW-0479">Metal-binding</keyword>
<evidence type="ECO:0000256" key="1">
    <source>
        <dbReference type="ARBA" id="ARBA00022723"/>
    </source>
</evidence>
<dbReference type="PROSITE" id="PS50016">
    <property type="entry name" value="ZF_PHD_2"/>
    <property type="match status" value="1"/>
</dbReference>
<dbReference type="PANTHER" id="PTHR31569">
    <property type="entry name" value="SWIM-TYPE DOMAIN-CONTAINING PROTEIN"/>
    <property type="match status" value="1"/>
</dbReference>
<keyword evidence="6" id="KW-1185">Reference proteome</keyword>
<dbReference type="Proteomes" id="UP001652625">
    <property type="component" value="Chromosome 12"/>
</dbReference>
<evidence type="ECO:0000259" key="5">
    <source>
        <dbReference type="PROSITE" id="PS50016"/>
    </source>
</evidence>
<dbReference type="InterPro" id="IPR019786">
    <property type="entry name" value="Zinc_finger_PHD-type_CS"/>
</dbReference>
<dbReference type="GeneID" id="136088765"/>
<dbReference type="InterPro" id="IPR011011">
    <property type="entry name" value="Znf_FYVE_PHD"/>
</dbReference>
<dbReference type="Pfam" id="PF21599">
    <property type="entry name" value="ZSWIM3_N"/>
    <property type="match status" value="1"/>
</dbReference>
<keyword evidence="2 4" id="KW-0863">Zinc-finger</keyword>
<keyword evidence="3" id="KW-0862">Zinc</keyword>
<proteinExistence type="predicted"/>
<accession>A0ABM4D5B0</accession>
<reference evidence="7" key="1">
    <citation type="submission" date="2025-08" db="UniProtKB">
        <authorList>
            <consortium name="RefSeq"/>
        </authorList>
    </citation>
    <scope>IDENTIFICATION</scope>
</reference>
<dbReference type="PROSITE" id="PS01359">
    <property type="entry name" value="ZF_PHD_1"/>
    <property type="match status" value="1"/>
</dbReference>
<dbReference type="SMART" id="SM00249">
    <property type="entry name" value="PHD"/>
    <property type="match status" value="1"/>
</dbReference>
<dbReference type="RefSeq" id="XP_065669480.1">
    <property type="nucleotide sequence ID" value="XM_065813408.1"/>
</dbReference>
<evidence type="ECO:0000256" key="3">
    <source>
        <dbReference type="ARBA" id="ARBA00022833"/>
    </source>
</evidence>
<dbReference type="Gene3D" id="3.30.40.10">
    <property type="entry name" value="Zinc/RING finger domain, C3HC4 (zinc finger)"/>
    <property type="match status" value="1"/>
</dbReference>
<dbReference type="InterPro" id="IPR001965">
    <property type="entry name" value="Znf_PHD"/>
</dbReference>
<dbReference type="InterPro" id="IPR019787">
    <property type="entry name" value="Znf_PHD-finger"/>
</dbReference>
<evidence type="ECO:0000256" key="4">
    <source>
        <dbReference type="PROSITE-ProRule" id="PRU00146"/>
    </source>
</evidence>
<dbReference type="SUPFAM" id="SSF57903">
    <property type="entry name" value="FYVE/PHD zinc finger"/>
    <property type="match status" value="1"/>
</dbReference>
<organism evidence="6 7">
    <name type="scientific">Hydra vulgaris</name>
    <name type="common">Hydra</name>
    <name type="synonym">Hydra attenuata</name>
    <dbReference type="NCBI Taxonomy" id="6087"/>
    <lineage>
        <taxon>Eukaryota</taxon>
        <taxon>Metazoa</taxon>
        <taxon>Cnidaria</taxon>
        <taxon>Hydrozoa</taxon>
        <taxon>Hydroidolina</taxon>
        <taxon>Anthoathecata</taxon>
        <taxon>Aplanulata</taxon>
        <taxon>Hydridae</taxon>
        <taxon>Hydra</taxon>
    </lineage>
</organism>
<evidence type="ECO:0000313" key="6">
    <source>
        <dbReference type="Proteomes" id="UP001652625"/>
    </source>
</evidence>
<dbReference type="InterPro" id="IPR048325">
    <property type="entry name" value="ZSWIM3_N"/>
</dbReference>
<dbReference type="PANTHER" id="PTHR31569:SF4">
    <property type="entry name" value="SWIM-TYPE DOMAIN-CONTAINING PROTEIN"/>
    <property type="match status" value="1"/>
</dbReference>
<dbReference type="InterPro" id="IPR013083">
    <property type="entry name" value="Znf_RING/FYVE/PHD"/>
</dbReference>
<sequence length="313" mass="35773">MALNVGDRFNSLKELEVAIKNYEIEFSVSLYKRESRSIASARKKGIKRTLNDDLLFYSMHYACYHGGKNFKSRSKGKRPNQSTFQIDCPYGIWINVSDNGSQLCIQKLVLKHNHVVDKELFNNLPKIRKLNVDEKEDVCRLLSMHGSKWLIKDQVMKETGKKVTLKDLHNLAAKQKGTTDLKSLIAVFQECNVLLRHLLKGGRPNDVTVVTPADTVDLNLDAKDLPSSLMNEIVVFEILKPFLTAQAWKVLRASFLKRKKMKVWNCPICLLNAPTESIECSSCLEWYHFNCVKVTSKINKNWYCGTCLLNAES</sequence>
<evidence type="ECO:0000256" key="2">
    <source>
        <dbReference type="ARBA" id="ARBA00022771"/>
    </source>
</evidence>
<name>A0ABM4D5B0_HYDVU</name>
<dbReference type="Pfam" id="PF00628">
    <property type="entry name" value="PHD"/>
    <property type="match status" value="1"/>
</dbReference>
<protein>
    <submittedName>
        <fullName evidence="7">Uncharacterized protein LOC136088765</fullName>
    </submittedName>
</protein>
<evidence type="ECO:0000313" key="7">
    <source>
        <dbReference type="RefSeq" id="XP_065669480.1"/>
    </source>
</evidence>
<dbReference type="InterPro" id="IPR052579">
    <property type="entry name" value="Zinc_finger_SWIM"/>
</dbReference>
<gene>
    <name evidence="7" type="primary">LOC136088765</name>
</gene>
<feature type="domain" description="PHD-type" evidence="5">
    <location>
        <begin position="263"/>
        <end position="310"/>
    </location>
</feature>